<dbReference type="Proteomes" id="UP000182692">
    <property type="component" value="Unassembled WGS sequence"/>
</dbReference>
<evidence type="ECO:0000313" key="4">
    <source>
        <dbReference type="Proteomes" id="UP000182692"/>
    </source>
</evidence>
<sequence>MLLAYNLLRFMMCQMAYSLNTVMPYQIGFKQASIFLVSQLQMLPAVAPGRYPEVLRYILDMAESFVLPERRERTYPRAVKKRPSRYATRPSRRRNSA</sequence>
<gene>
    <name evidence="2" type="ORF">SAMN03084138_03882</name>
    <name evidence="3" type="ORF">SAMN03084138_04445</name>
</gene>
<feature type="region of interest" description="Disordered" evidence="1">
    <location>
        <begin position="76"/>
        <end position="97"/>
    </location>
</feature>
<dbReference type="AlphaFoldDB" id="A0A1I5WV15"/>
<evidence type="ECO:0000313" key="2">
    <source>
        <dbReference type="EMBL" id="SFQ04108.1"/>
    </source>
</evidence>
<feature type="compositionally biased region" description="Basic residues" evidence="1">
    <location>
        <begin position="78"/>
        <end position="97"/>
    </location>
</feature>
<reference evidence="3 4" key="1">
    <citation type="submission" date="2016-10" db="EMBL/GenBank/DDBJ databases">
        <authorList>
            <person name="de Groot N.N."/>
        </authorList>
    </citation>
    <scope>NUCLEOTIDE SEQUENCE [LARGE SCALE GENOMIC DNA]</scope>
    <source>
        <strain evidence="3 4">DSM 15893</strain>
    </source>
</reference>
<evidence type="ECO:0000256" key="1">
    <source>
        <dbReference type="SAM" id="MobiDB-lite"/>
    </source>
</evidence>
<dbReference type="EMBL" id="FOWR01000036">
    <property type="protein sequence ID" value="SFQ04108.1"/>
    <property type="molecule type" value="Genomic_DNA"/>
</dbReference>
<dbReference type="EMBL" id="FOWR01000053">
    <property type="protein sequence ID" value="SFQ23635.1"/>
    <property type="molecule type" value="Genomic_DNA"/>
</dbReference>
<name>A0A1I5WV15_9GAMM</name>
<accession>A0A1I5WV15</accession>
<protein>
    <submittedName>
        <fullName evidence="3">Uncharacterized protein</fullName>
    </submittedName>
</protein>
<organism evidence="3 4">
    <name type="scientific">Enterovibrio norvegicus DSM 15893</name>
    <dbReference type="NCBI Taxonomy" id="1121869"/>
    <lineage>
        <taxon>Bacteria</taxon>
        <taxon>Pseudomonadati</taxon>
        <taxon>Pseudomonadota</taxon>
        <taxon>Gammaproteobacteria</taxon>
        <taxon>Vibrionales</taxon>
        <taxon>Vibrionaceae</taxon>
        <taxon>Enterovibrio</taxon>
    </lineage>
</organism>
<evidence type="ECO:0000313" key="3">
    <source>
        <dbReference type="EMBL" id="SFQ23635.1"/>
    </source>
</evidence>
<proteinExistence type="predicted"/>